<evidence type="ECO:0000313" key="6">
    <source>
        <dbReference type="Proteomes" id="UP000176527"/>
    </source>
</evidence>
<evidence type="ECO:0000259" key="4">
    <source>
        <dbReference type="Pfam" id="PF00535"/>
    </source>
</evidence>
<keyword evidence="2" id="KW-0328">Glycosyltransferase</keyword>
<dbReference type="InterPro" id="IPR050834">
    <property type="entry name" value="Glycosyltransf_2"/>
</dbReference>
<sequence>MKNPKITVVMPVYNAQKFIISAIESILNQTLRDFELIIVNDCSTDKTRKIIESFARKDPRIKIVNNKTRMNIAASLNKGVSMASSNIIARMDADDISIPIRLEMQYRLISSDKNIAVVGANIIVMDLNENEIAIRNYPTTSEELKACLFKYSSFAHPVVCFRKSVFDEVGGYNPKYSPTEDLDLWFRLGVKHKFGNVKKPLLKYRLYNNSSSNKSLKDLEILVFKIRFYAVVKYGYRPSLIDLIYNLLQFVTLWFTPEKYRGKIYNFLRNNDLI</sequence>
<gene>
    <name evidence="5" type="ORF">A3F00_05620</name>
</gene>
<dbReference type="Pfam" id="PF00535">
    <property type="entry name" value="Glycos_transf_2"/>
    <property type="match status" value="1"/>
</dbReference>
<dbReference type="Gene3D" id="3.90.550.10">
    <property type="entry name" value="Spore Coat Polysaccharide Biosynthesis Protein SpsA, Chain A"/>
    <property type="match status" value="1"/>
</dbReference>
<dbReference type="Proteomes" id="UP000176527">
    <property type="component" value="Unassembled WGS sequence"/>
</dbReference>
<comment type="similarity">
    <text evidence="1">Belongs to the glycosyltransferase 2 family.</text>
</comment>
<name>A0A1F5KC27_9BACT</name>
<dbReference type="PANTHER" id="PTHR43685">
    <property type="entry name" value="GLYCOSYLTRANSFERASE"/>
    <property type="match status" value="1"/>
</dbReference>
<dbReference type="GO" id="GO:0016757">
    <property type="term" value="F:glycosyltransferase activity"/>
    <property type="evidence" value="ECO:0007669"/>
    <property type="project" value="UniProtKB-KW"/>
</dbReference>
<evidence type="ECO:0000313" key="5">
    <source>
        <dbReference type="EMBL" id="OGE38325.1"/>
    </source>
</evidence>
<dbReference type="InterPro" id="IPR029044">
    <property type="entry name" value="Nucleotide-diphossugar_trans"/>
</dbReference>
<dbReference type="SUPFAM" id="SSF53448">
    <property type="entry name" value="Nucleotide-diphospho-sugar transferases"/>
    <property type="match status" value="1"/>
</dbReference>
<evidence type="ECO:0000256" key="1">
    <source>
        <dbReference type="ARBA" id="ARBA00006739"/>
    </source>
</evidence>
<keyword evidence="3" id="KW-0808">Transferase</keyword>
<proteinExistence type="inferred from homology"/>
<comment type="caution">
    <text evidence="5">The sequence shown here is derived from an EMBL/GenBank/DDBJ whole genome shotgun (WGS) entry which is preliminary data.</text>
</comment>
<protein>
    <recommendedName>
        <fullName evidence="4">Glycosyltransferase 2-like domain-containing protein</fullName>
    </recommendedName>
</protein>
<evidence type="ECO:0000256" key="2">
    <source>
        <dbReference type="ARBA" id="ARBA00022676"/>
    </source>
</evidence>
<dbReference type="EMBL" id="MFDE01000024">
    <property type="protein sequence ID" value="OGE38325.1"/>
    <property type="molecule type" value="Genomic_DNA"/>
</dbReference>
<feature type="domain" description="Glycosyltransferase 2-like" evidence="4">
    <location>
        <begin position="7"/>
        <end position="169"/>
    </location>
</feature>
<dbReference type="InterPro" id="IPR001173">
    <property type="entry name" value="Glyco_trans_2-like"/>
</dbReference>
<evidence type="ECO:0000256" key="3">
    <source>
        <dbReference type="ARBA" id="ARBA00022679"/>
    </source>
</evidence>
<organism evidence="5 6">
    <name type="scientific">Candidatus Daviesbacteria bacterium RIFCSPHIGHO2_12_FULL_37_11</name>
    <dbReference type="NCBI Taxonomy" id="1797777"/>
    <lineage>
        <taxon>Bacteria</taxon>
        <taxon>Candidatus Daviesiibacteriota</taxon>
    </lineage>
</organism>
<accession>A0A1F5KC27</accession>
<reference evidence="5 6" key="1">
    <citation type="journal article" date="2016" name="Nat. Commun.">
        <title>Thousands of microbial genomes shed light on interconnected biogeochemical processes in an aquifer system.</title>
        <authorList>
            <person name="Anantharaman K."/>
            <person name="Brown C.T."/>
            <person name="Hug L.A."/>
            <person name="Sharon I."/>
            <person name="Castelle C.J."/>
            <person name="Probst A.J."/>
            <person name="Thomas B.C."/>
            <person name="Singh A."/>
            <person name="Wilkins M.J."/>
            <person name="Karaoz U."/>
            <person name="Brodie E.L."/>
            <person name="Williams K.H."/>
            <person name="Hubbard S.S."/>
            <person name="Banfield J.F."/>
        </authorList>
    </citation>
    <scope>NUCLEOTIDE SEQUENCE [LARGE SCALE GENOMIC DNA]</scope>
</reference>
<dbReference type="AlphaFoldDB" id="A0A1F5KC27"/>
<dbReference type="PANTHER" id="PTHR43685:SF5">
    <property type="entry name" value="GLYCOSYLTRANSFERASE EPSE-RELATED"/>
    <property type="match status" value="1"/>
</dbReference>